<evidence type="ECO:0008006" key="4">
    <source>
        <dbReference type="Google" id="ProtNLM"/>
    </source>
</evidence>
<accession>A0ABP8PW83</accession>
<evidence type="ECO:0000313" key="3">
    <source>
        <dbReference type="Proteomes" id="UP001500503"/>
    </source>
</evidence>
<keyword evidence="3" id="KW-1185">Reference proteome</keyword>
<dbReference type="EMBL" id="BAABHF010000019">
    <property type="protein sequence ID" value="GAA4493009.1"/>
    <property type="molecule type" value="Genomic_DNA"/>
</dbReference>
<protein>
    <recommendedName>
        <fullName evidence="4">Transposase</fullName>
    </recommendedName>
</protein>
<evidence type="ECO:0000256" key="1">
    <source>
        <dbReference type="SAM" id="MobiDB-lite"/>
    </source>
</evidence>
<comment type="caution">
    <text evidence="2">The sequence shown here is derived from an EMBL/GenBank/DDBJ whole genome shotgun (WGS) entry which is preliminary data.</text>
</comment>
<evidence type="ECO:0000313" key="2">
    <source>
        <dbReference type="EMBL" id="GAA4493009.1"/>
    </source>
</evidence>
<gene>
    <name evidence="2" type="ORF">GCM10023191_029780</name>
</gene>
<proteinExistence type="predicted"/>
<dbReference type="Proteomes" id="UP001500503">
    <property type="component" value="Unassembled WGS sequence"/>
</dbReference>
<dbReference type="RefSeq" id="WP_345463324.1">
    <property type="nucleotide sequence ID" value="NZ_BAABHF010000019.1"/>
</dbReference>
<reference evidence="3" key="1">
    <citation type="journal article" date="2019" name="Int. J. Syst. Evol. Microbiol.">
        <title>The Global Catalogue of Microorganisms (GCM) 10K type strain sequencing project: providing services to taxonomists for standard genome sequencing and annotation.</title>
        <authorList>
            <consortium name="The Broad Institute Genomics Platform"/>
            <consortium name="The Broad Institute Genome Sequencing Center for Infectious Disease"/>
            <person name="Wu L."/>
            <person name="Ma J."/>
        </authorList>
    </citation>
    <scope>NUCLEOTIDE SEQUENCE [LARGE SCALE GENOMIC DNA]</scope>
    <source>
        <strain evidence="3">JCM 17933</strain>
    </source>
</reference>
<organism evidence="2 3">
    <name type="scientific">Actinoallomurus oryzae</name>
    <dbReference type="NCBI Taxonomy" id="502180"/>
    <lineage>
        <taxon>Bacteria</taxon>
        <taxon>Bacillati</taxon>
        <taxon>Actinomycetota</taxon>
        <taxon>Actinomycetes</taxon>
        <taxon>Streptosporangiales</taxon>
        <taxon>Thermomonosporaceae</taxon>
        <taxon>Actinoallomurus</taxon>
    </lineage>
</organism>
<name>A0ABP8PW83_9ACTN</name>
<feature type="region of interest" description="Disordered" evidence="1">
    <location>
        <begin position="1"/>
        <end position="28"/>
    </location>
</feature>
<sequence>MGVSTGDAATRPGSVSQEAPNRHRRRYRPKIIKGMVVCSRRAAITATAGTVIGHWR</sequence>